<evidence type="ECO:0000313" key="23">
    <source>
        <dbReference type="Proteomes" id="UP000290545"/>
    </source>
</evidence>
<comment type="catalytic activity">
    <reaction evidence="1 18 19">
        <text>(6R)-NADHX = (6S)-NADHX</text>
        <dbReference type="Rhea" id="RHEA:32215"/>
        <dbReference type="ChEBI" id="CHEBI:64074"/>
        <dbReference type="ChEBI" id="CHEBI:64075"/>
        <dbReference type="EC" id="5.1.99.6"/>
    </reaction>
</comment>
<feature type="binding site" evidence="18">
    <location>
        <position position="161"/>
    </location>
    <ligand>
        <name>K(+)</name>
        <dbReference type="ChEBI" id="CHEBI:29103"/>
    </ligand>
</feature>
<keyword evidence="23" id="KW-1185">Reference proteome</keyword>
<evidence type="ECO:0000259" key="21">
    <source>
        <dbReference type="PROSITE" id="PS51385"/>
    </source>
</evidence>
<dbReference type="PROSITE" id="PS51385">
    <property type="entry name" value="YJEF_N"/>
    <property type="match status" value="1"/>
</dbReference>
<evidence type="ECO:0000256" key="5">
    <source>
        <dbReference type="ARBA" id="ARBA00022723"/>
    </source>
</evidence>
<dbReference type="InterPro" id="IPR017953">
    <property type="entry name" value="Carbohydrate_kinase_pred_CS"/>
</dbReference>
<dbReference type="InterPro" id="IPR029056">
    <property type="entry name" value="Ribokinase-like"/>
</dbReference>
<sequence length="493" mass="53149">MKLLTAAQIHEWDAYTIAHEPISSIDLMEKAALACTNHITLFTGSDSILKVFCAKGNNGGDGLAIARQLLAQGYDVSVYILEFGARGSDDFEANLQRLRGITDELYFIEHAGAFPVLHADDIVIDALFGSGLNRPLQDLSAQLVQHINDADVRVFSVDVPSGMFTEGSSKGNIIVQATHTLTFQIQKYCFMLAENAVYTGSVQVLDIGLKESFQPTEEAIYHLITVPDLLAIYEPRHEFAHKGSYGHALLAAGSYGKMGAAVLAARACLRSGIGLLTTLIPEEGYIIMQTAVPEAMVVASIAAATSAYACLGVGPGLGTHEAAVTLVDQLLQGASQPMIIDADALNIISRHAGWLERIPENSILTPHPKEFDRLFGEHENESKRIEKAIHLSKQYRWVIVLKGHHSLVAWQGKGWFNTTGNAGMATGGSGDVLTGILTALMAQYKQPHYAALLGVYLHGLAADLALDTEVHSMESLLPSDIIDSLGRAFYAIA</sequence>
<dbReference type="NCBIfam" id="TIGR00196">
    <property type="entry name" value="yjeF_cterm"/>
    <property type="match status" value="1"/>
</dbReference>
<comment type="similarity">
    <text evidence="4 19">In the C-terminal section; belongs to the NnrD/CARKD family.</text>
</comment>
<feature type="binding site" evidence="18">
    <location>
        <position position="158"/>
    </location>
    <ligand>
        <name>(6S)-NADPHX</name>
        <dbReference type="ChEBI" id="CHEBI:64076"/>
    </ligand>
</feature>
<keyword evidence="5 18" id="KW-0479">Metal-binding</keyword>
<comment type="caution">
    <text evidence="22">The sequence shown here is derived from an EMBL/GenBank/DDBJ whole genome shotgun (WGS) entry which is preliminary data.</text>
</comment>
<dbReference type="PANTHER" id="PTHR12592">
    <property type="entry name" value="ATP-DEPENDENT (S)-NAD(P)H-HYDRATE DEHYDRATASE FAMILY MEMBER"/>
    <property type="match status" value="1"/>
</dbReference>
<keyword evidence="7 17" id="KW-0067">ATP-binding</keyword>
<evidence type="ECO:0000259" key="20">
    <source>
        <dbReference type="PROSITE" id="PS51383"/>
    </source>
</evidence>
<dbReference type="NCBIfam" id="TIGR00197">
    <property type="entry name" value="yjeF_nterm"/>
    <property type="match status" value="1"/>
</dbReference>
<evidence type="ECO:0000256" key="17">
    <source>
        <dbReference type="HAMAP-Rule" id="MF_01965"/>
    </source>
</evidence>
<dbReference type="GO" id="GO:0052855">
    <property type="term" value="F:ADP-dependent NAD(P)H-hydrate dehydratase activity"/>
    <property type="evidence" value="ECO:0007669"/>
    <property type="project" value="UniProtKB-UniRule"/>
</dbReference>
<evidence type="ECO:0000256" key="16">
    <source>
        <dbReference type="ARBA" id="ARBA00049209"/>
    </source>
</evidence>
<evidence type="ECO:0000256" key="15">
    <source>
        <dbReference type="ARBA" id="ARBA00048238"/>
    </source>
</evidence>
<dbReference type="InterPro" id="IPR004443">
    <property type="entry name" value="YjeF_N_dom"/>
</dbReference>
<dbReference type="PROSITE" id="PS01050">
    <property type="entry name" value="YJEF_C_2"/>
    <property type="match status" value="1"/>
</dbReference>
<feature type="domain" description="YjeF C-terminal" evidence="20">
    <location>
        <begin position="225"/>
        <end position="492"/>
    </location>
</feature>
<organism evidence="22 23">
    <name type="scientific">Filimonas effusa</name>
    <dbReference type="NCBI Taxonomy" id="2508721"/>
    <lineage>
        <taxon>Bacteria</taxon>
        <taxon>Pseudomonadati</taxon>
        <taxon>Bacteroidota</taxon>
        <taxon>Chitinophagia</taxon>
        <taxon>Chitinophagales</taxon>
        <taxon>Chitinophagaceae</taxon>
        <taxon>Filimonas</taxon>
    </lineage>
</organism>
<dbReference type="GO" id="GO:0046496">
    <property type="term" value="P:nicotinamide nucleotide metabolic process"/>
    <property type="evidence" value="ECO:0007669"/>
    <property type="project" value="UniProtKB-UniRule"/>
</dbReference>
<evidence type="ECO:0000256" key="8">
    <source>
        <dbReference type="ARBA" id="ARBA00022857"/>
    </source>
</evidence>
<comment type="catalytic activity">
    <reaction evidence="2 18 19">
        <text>(6R)-NADPHX = (6S)-NADPHX</text>
        <dbReference type="Rhea" id="RHEA:32227"/>
        <dbReference type="ChEBI" id="CHEBI:64076"/>
        <dbReference type="ChEBI" id="CHEBI:64077"/>
        <dbReference type="EC" id="5.1.99.6"/>
    </reaction>
</comment>
<dbReference type="SUPFAM" id="SSF53613">
    <property type="entry name" value="Ribokinase-like"/>
    <property type="match status" value="1"/>
</dbReference>
<dbReference type="OrthoDB" id="9806925at2"/>
<feature type="binding site" evidence="17">
    <location>
        <position position="367"/>
    </location>
    <ligand>
        <name>(6S)-NADPHX</name>
        <dbReference type="ChEBI" id="CHEBI:64076"/>
    </ligand>
</feature>
<accession>A0A4Q1DBE7</accession>
<comment type="cofactor">
    <cofactor evidence="18 19">
        <name>K(+)</name>
        <dbReference type="ChEBI" id="CHEBI:29103"/>
    </cofactor>
    <text evidence="18 19">Binds 1 potassium ion per subunit.</text>
</comment>
<comment type="function">
    <text evidence="18">Catalyzes the epimerization of the S- and R-forms of NAD(P)HX, a damaged form of NAD(P)H that is a result of enzymatic or heat-dependent hydration. This is a prerequisite for the S-specific NAD(P)H-hydrate dehydratase to allow the repair of both epimers of NAD(P)HX.</text>
</comment>
<feature type="binding site" evidence="18">
    <location>
        <begin position="57"/>
        <end position="61"/>
    </location>
    <ligand>
        <name>(6S)-NADPHX</name>
        <dbReference type="ChEBI" id="CHEBI:64076"/>
    </ligand>
</feature>
<dbReference type="CDD" id="cd01171">
    <property type="entry name" value="YXKO-related"/>
    <property type="match status" value="1"/>
</dbReference>
<dbReference type="PIRSF" id="PIRSF017184">
    <property type="entry name" value="Nnr"/>
    <property type="match status" value="1"/>
</dbReference>
<dbReference type="AlphaFoldDB" id="A0A4Q1DBE7"/>
<dbReference type="RefSeq" id="WP_129001988.1">
    <property type="nucleotide sequence ID" value="NZ_SDHZ01000001.1"/>
</dbReference>
<evidence type="ECO:0000313" key="22">
    <source>
        <dbReference type="EMBL" id="RXK86238.1"/>
    </source>
</evidence>
<evidence type="ECO:0000256" key="9">
    <source>
        <dbReference type="ARBA" id="ARBA00022958"/>
    </source>
</evidence>
<feature type="binding site" evidence="17">
    <location>
        <position position="430"/>
    </location>
    <ligand>
        <name>AMP</name>
        <dbReference type="ChEBI" id="CHEBI:456215"/>
    </ligand>
</feature>
<comment type="function">
    <text evidence="14 19">Bifunctional enzyme that catalyzes the epimerization of the S- and R-forms of NAD(P)HX and the dehydration of the S-form of NAD(P)HX at the expense of ADP, which is converted to AMP. This allows the repair of both epimers of NAD(P)HX, a damaged form of NAD(P)H that is a result of enzymatic or heat-dependent hydration.</text>
</comment>
<feature type="domain" description="YjeF N-terminal" evidence="21">
    <location>
        <begin position="9"/>
        <end position="215"/>
    </location>
</feature>
<comment type="function">
    <text evidence="17">Catalyzes the dehydration of the S-form of NAD(P)HX at the expense of ADP, which is converted to AMP. Together with NAD(P)HX epimerase, which catalyzes the epimerization of the S- and R-forms, the enzyme allows the repair of both epimers of NAD(P)HX, a damaged form of NAD(P)H that is a result of enzymatic or heat-dependent hydration.</text>
</comment>
<comment type="subunit">
    <text evidence="17">Homotetramer.</text>
</comment>
<dbReference type="GO" id="GO:0046872">
    <property type="term" value="F:metal ion binding"/>
    <property type="evidence" value="ECO:0007669"/>
    <property type="project" value="UniProtKB-UniRule"/>
</dbReference>
<dbReference type="InterPro" id="IPR000631">
    <property type="entry name" value="CARKD"/>
</dbReference>
<gene>
    <name evidence="17" type="primary">nnrD</name>
    <name evidence="18" type="synonym">nnrE</name>
    <name evidence="22" type="ORF">ESB13_05370</name>
</gene>
<keyword evidence="11 18" id="KW-0413">Isomerase</keyword>
<feature type="binding site" evidence="17">
    <location>
        <position position="316"/>
    </location>
    <ligand>
        <name>(6S)-NADPHX</name>
        <dbReference type="ChEBI" id="CHEBI:64076"/>
    </ligand>
</feature>
<feature type="binding site" evidence="17">
    <location>
        <position position="431"/>
    </location>
    <ligand>
        <name>(6S)-NADPHX</name>
        <dbReference type="ChEBI" id="CHEBI:64076"/>
    </ligand>
</feature>
<dbReference type="Gene3D" id="3.40.1190.20">
    <property type="match status" value="1"/>
</dbReference>
<reference evidence="22 23" key="1">
    <citation type="submission" date="2019-01" db="EMBL/GenBank/DDBJ databases">
        <title>Filimonas sp. strain TTM-71.</title>
        <authorList>
            <person name="Chen W.-M."/>
        </authorList>
    </citation>
    <scope>NUCLEOTIDE SEQUENCE [LARGE SCALE GENOMIC DNA]</scope>
    <source>
        <strain evidence="22 23">TTM-71</strain>
    </source>
</reference>
<dbReference type="Proteomes" id="UP000290545">
    <property type="component" value="Unassembled WGS sequence"/>
</dbReference>
<comment type="similarity">
    <text evidence="18">Belongs to the NnrE/AIBP family.</text>
</comment>
<keyword evidence="12 17" id="KW-0456">Lyase</keyword>
<keyword evidence="10 17" id="KW-0520">NAD</keyword>
<protein>
    <recommendedName>
        <fullName evidence="19">Bifunctional NAD(P)H-hydrate repair enzyme</fullName>
    </recommendedName>
    <alternativeName>
        <fullName evidence="19">Nicotinamide nucleotide repair protein</fullName>
    </alternativeName>
    <domain>
        <recommendedName>
            <fullName evidence="19">ADP-dependent (S)-NAD(P)H-hydrate dehydratase</fullName>
            <ecNumber evidence="19">4.2.1.136</ecNumber>
        </recommendedName>
        <alternativeName>
            <fullName evidence="19">ADP-dependent NAD(P)HX dehydratase</fullName>
        </alternativeName>
    </domain>
    <domain>
        <recommendedName>
            <fullName evidence="19">NAD(P)H-hydrate epimerase</fullName>
            <ecNumber evidence="19">5.1.99.6</ecNumber>
        </recommendedName>
    </domain>
</protein>
<comment type="similarity">
    <text evidence="3 19">In the N-terminal section; belongs to the NnrE/AIBP family.</text>
</comment>
<evidence type="ECO:0000256" key="14">
    <source>
        <dbReference type="ARBA" id="ARBA00025153"/>
    </source>
</evidence>
<feature type="binding site" evidence="18">
    <location>
        <position position="58"/>
    </location>
    <ligand>
        <name>K(+)</name>
        <dbReference type="ChEBI" id="CHEBI:29103"/>
    </ligand>
</feature>
<dbReference type="Pfam" id="PF03853">
    <property type="entry name" value="YjeF_N"/>
    <property type="match status" value="1"/>
</dbReference>
<feature type="binding site" evidence="18">
    <location>
        <position position="125"/>
    </location>
    <ligand>
        <name>K(+)</name>
        <dbReference type="ChEBI" id="CHEBI:29103"/>
    </ligand>
</feature>
<evidence type="ECO:0000256" key="10">
    <source>
        <dbReference type="ARBA" id="ARBA00023027"/>
    </source>
</evidence>
<dbReference type="HAMAP" id="MF_01965">
    <property type="entry name" value="NADHX_dehydratase"/>
    <property type="match status" value="1"/>
</dbReference>
<comment type="catalytic activity">
    <reaction evidence="15 17 19">
        <text>(6S)-NADHX + ADP = AMP + phosphate + NADH + H(+)</text>
        <dbReference type="Rhea" id="RHEA:32223"/>
        <dbReference type="ChEBI" id="CHEBI:15378"/>
        <dbReference type="ChEBI" id="CHEBI:43474"/>
        <dbReference type="ChEBI" id="CHEBI:57945"/>
        <dbReference type="ChEBI" id="CHEBI:64074"/>
        <dbReference type="ChEBI" id="CHEBI:456215"/>
        <dbReference type="ChEBI" id="CHEBI:456216"/>
        <dbReference type="EC" id="4.2.1.136"/>
    </reaction>
</comment>
<comment type="similarity">
    <text evidence="17">Belongs to the NnrD/CARKD family.</text>
</comment>
<comment type="caution">
    <text evidence="18">Lacks conserved residue(s) required for the propagation of feature annotation.</text>
</comment>
<dbReference type="Gene3D" id="3.40.50.10260">
    <property type="entry name" value="YjeF N-terminal domain"/>
    <property type="match status" value="1"/>
</dbReference>
<dbReference type="SUPFAM" id="SSF64153">
    <property type="entry name" value="YjeF N-terminal domain-like"/>
    <property type="match status" value="1"/>
</dbReference>
<comment type="cofactor">
    <cofactor evidence="17">
        <name>Mg(2+)</name>
        <dbReference type="ChEBI" id="CHEBI:18420"/>
    </cofactor>
</comment>
<evidence type="ECO:0000256" key="3">
    <source>
        <dbReference type="ARBA" id="ARBA00006001"/>
    </source>
</evidence>
<evidence type="ECO:0000256" key="11">
    <source>
        <dbReference type="ARBA" id="ARBA00023235"/>
    </source>
</evidence>
<evidence type="ECO:0000256" key="19">
    <source>
        <dbReference type="PIRNR" id="PIRNR017184"/>
    </source>
</evidence>
<evidence type="ECO:0000256" key="7">
    <source>
        <dbReference type="ARBA" id="ARBA00022840"/>
    </source>
</evidence>
<feature type="binding site" evidence="17">
    <location>
        <begin position="402"/>
        <end position="406"/>
    </location>
    <ligand>
        <name>AMP</name>
        <dbReference type="ChEBI" id="CHEBI:456215"/>
    </ligand>
</feature>
<dbReference type="InterPro" id="IPR030677">
    <property type="entry name" value="Nnr"/>
</dbReference>
<dbReference type="EC" id="4.2.1.136" evidence="19"/>
<dbReference type="EMBL" id="SDHZ01000001">
    <property type="protein sequence ID" value="RXK86238.1"/>
    <property type="molecule type" value="Genomic_DNA"/>
</dbReference>
<dbReference type="HAMAP" id="MF_01966">
    <property type="entry name" value="NADHX_epimerase"/>
    <property type="match status" value="1"/>
</dbReference>
<dbReference type="EC" id="5.1.99.6" evidence="19"/>
<dbReference type="PANTHER" id="PTHR12592:SF0">
    <property type="entry name" value="ATP-DEPENDENT (S)-NAD(P)H-HYDRATE DEHYDRATASE"/>
    <property type="match status" value="1"/>
</dbReference>
<evidence type="ECO:0000256" key="2">
    <source>
        <dbReference type="ARBA" id="ARBA00000909"/>
    </source>
</evidence>
<dbReference type="GO" id="GO:0110051">
    <property type="term" value="P:metabolite repair"/>
    <property type="evidence" value="ECO:0007669"/>
    <property type="project" value="TreeGrafter"/>
</dbReference>
<dbReference type="GO" id="GO:0052856">
    <property type="term" value="F:NAD(P)HX epimerase activity"/>
    <property type="evidence" value="ECO:0007669"/>
    <property type="project" value="UniProtKB-UniRule"/>
</dbReference>
<proteinExistence type="inferred from homology"/>
<comment type="catalytic activity">
    <reaction evidence="16 17 19">
        <text>(6S)-NADPHX + ADP = AMP + phosphate + NADPH + H(+)</text>
        <dbReference type="Rhea" id="RHEA:32235"/>
        <dbReference type="ChEBI" id="CHEBI:15378"/>
        <dbReference type="ChEBI" id="CHEBI:43474"/>
        <dbReference type="ChEBI" id="CHEBI:57783"/>
        <dbReference type="ChEBI" id="CHEBI:64076"/>
        <dbReference type="ChEBI" id="CHEBI:456215"/>
        <dbReference type="ChEBI" id="CHEBI:456216"/>
        <dbReference type="EC" id="4.2.1.136"/>
    </reaction>
</comment>
<keyword evidence="13" id="KW-0511">Multifunctional enzyme</keyword>
<feature type="binding site" evidence="17">
    <location>
        <position position="260"/>
    </location>
    <ligand>
        <name>(6S)-NADPHX</name>
        <dbReference type="ChEBI" id="CHEBI:64076"/>
    </ligand>
</feature>
<keyword evidence="8 17" id="KW-0521">NADP</keyword>
<evidence type="ECO:0000256" key="1">
    <source>
        <dbReference type="ARBA" id="ARBA00000013"/>
    </source>
</evidence>
<evidence type="ECO:0000256" key="12">
    <source>
        <dbReference type="ARBA" id="ARBA00023239"/>
    </source>
</evidence>
<dbReference type="InterPro" id="IPR036652">
    <property type="entry name" value="YjeF_N_dom_sf"/>
</dbReference>
<dbReference type="PROSITE" id="PS51383">
    <property type="entry name" value="YJEF_C_3"/>
    <property type="match status" value="1"/>
</dbReference>
<evidence type="ECO:0000256" key="18">
    <source>
        <dbReference type="HAMAP-Rule" id="MF_01966"/>
    </source>
</evidence>
<keyword evidence="9 18" id="KW-0630">Potassium</keyword>
<evidence type="ECO:0000256" key="6">
    <source>
        <dbReference type="ARBA" id="ARBA00022741"/>
    </source>
</evidence>
<evidence type="ECO:0000256" key="13">
    <source>
        <dbReference type="ARBA" id="ARBA00023268"/>
    </source>
</evidence>
<dbReference type="GO" id="GO:0005524">
    <property type="term" value="F:ATP binding"/>
    <property type="evidence" value="ECO:0007669"/>
    <property type="project" value="UniProtKB-UniRule"/>
</dbReference>
<evidence type="ECO:0000256" key="4">
    <source>
        <dbReference type="ARBA" id="ARBA00009524"/>
    </source>
</evidence>
<feature type="binding site" evidence="18">
    <location>
        <begin position="129"/>
        <end position="135"/>
    </location>
    <ligand>
        <name>(6S)-NADPHX</name>
        <dbReference type="ChEBI" id="CHEBI:64076"/>
    </ligand>
</feature>
<keyword evidence="6 17" id="KW-0547">Nucleotide-binding</keyword>
<dbReference type="Pfam" id="PF01256">
    <property type="entry name" value="Carb_kinase"/>
    <property type="match status" value="1"/>
</dbReference>
<name>A0A4Q1DBE7_9BACT</name>